<keyword evidence="2" id="KW-1133">Transmembrane helix</keyword>
<feature type="transmembrane region" description="Helical" evidence="2">
    <location>
        <begin position="250"/>
        <end position="274"/>
    </location>
</feature>
<evidence type="ECO:0000256" key="1">
    <source>
        <dbReference type="SAM" id="MobiDB-lite"/>
    </source>
</evidence>
<dbReference type="Pfam" id="PF20152">
    <property type="entry name" value="DUF6534"/>
    <property type="match status" value="1"/>
</dbReference>
<reference evidence="4 5" key="1">
    <citation type="submission" date="2020-01" db="EMBL/GenBank/DDBJ databases">
        <authorList>
            <person name="Gupta K D."/>
        </authorList>
    </citation>
    <scope>NUCLEOTIDE SEQUENCE [LARGE SCALE GENOMIC DNA]</scope>
</reference>
<evidence type="ECO:0000259" key="3">
    <source>
        <dbReference type="Pfam" id="PF20152"/>
    </source>
</evidence>
<dbReference type="PANTHER" id="PTHR40465">
    <property type="entry name" value="CHROMOSOME 1, WHOLE GENOME SHOTGUN SEQUENCE"/>
    <property type="match status" value="1"/>
</dbReference>
<dbReference type="PANTHER" id="PTHR40465:SF1">
    <property type="entry name" value="DUF6534 DOMAIN-CONTAINING PROTEIN"/>
    <property type="match status" value="1"/>
</dbReference>
<feature type="transmembrane region" description="Helical" evidence="2">
    <location>
        <begin position="59"/>
        <end position="80"/>
    </location>
</feature>
<feature type="domain" description="DUF6534" evidence="3">
    <location>
        <begin position="236"/>
        <end position="303"/>
    </location>
</feature>
<name>A0A8S0VWX7_CYCAE</name>
<dbReference type="InterPro" id="IPR045339">
    <property type="entry name" value="DUF6534"/>
</dbReference>
<evidence type="ECO:0000313" key="5">
    <source>
        <dbReference type="Proteomes" id="UP000467700"/>
    </source>
</evidence>
<dbReference type="EMBL" id="CACVBS010000050">
    <property type="protein sequence ID" value="CAA7265654.1"/>
    <property type="molecule type" value="Genomic_DNA"/>
</dbReference>
<feature type="transmembrane region" description="Helical" evidence="2">
    <location>
        <begin position="20"/>
        <end position="47"/>
    </location>
</feature>
<accession>A0A8S0VWX7</accession>
<protein>
    <recommendedName>
        <fullName evidence="3">DUF6534 domain-containing protein</fullName>
    </recommendedName>
</protein>
<dbReference type="OrthoDB" id="2583436at2759"/>
<keyword evidence="2" id="KW-0472">Membrane</keyword>
<feature type="transmembrane region" description="Helical" evidence="2">
    <location>
        <begin position="119"/>
        <end position="141"/>
    </location>
</feature>
<keyword evidence="5" id="KW-1185">Reference proteome</keyword>
<feature type="transmembrane region" description="Helical" evidence="2">
    <location>
        <begin position="280"/>
        <end position="299"/>
    </location>
</feature>
<feature type="region of interest" description="Disordered" evidence="1">
    <location>
        <begin position="353"/>
        <end position="380"/>
    </location>
</feature>
<dbReference type="AlphaFoldDB" id="A0A8S0VWX7"/>
<keyword evidence="2" id="KW-0812">Transmembrane</keyword>
<gene>
    <name evidence="4" type="ORF">AAE3_LOCUS7901</name>
</gene>
<feature type="transmembrane region" description="Helical" evidence="2">
    <location>
        <begin position="86"/>
        <end position="107"/>
    </location>
</feature>
<feature type="region of interest" description="Disordered" evidence="1">
    <location>
        <begin position="173"/>
        <end position="195"/>
    </location>
</feature>
<organism evidence="4 5">
    <name type="scientific">Cyclocybe aegerita</name>
    <name type="common">Black poplar mushroom</name>
    <name type="synonym">Agrocybe aegerita</name>
    <dbReference type="NCBI Taxonomy" id="1973307"/>
    <lineage>
        <taxon>Eukaryota</taxon>
        <taxon>Fungi</taxon>
        <taxon>Dikarya</taxon>
        <taxon>Basidiomycota</taxon>
        <taxon>Agaricomycotina</taxon>
        <taxon>Agaricomycetes</taxon>
        <taxon>Agaricomycetidae</taxon>
        <taxon>Agaricales</taxon>
        <taxon>Agaricineae</taxon>
        <taxon>Bolbitiaceae</taxon>
        <taxon>Cyclocybe</taxon>
    </lineage>
</organism>
<evidence type="ECO:0000256" key="2">
    <source>
        <dbReference type="SAM" id="Phobius"/>
    </source>
</evidence>
<proteinExistence type="predicted"/>
<comment type="caution">
    <text evidence="4">The sequence shown here is derived from an EMBL/GenBank/DDBJ whole genome shotgun (WGS) entry which is preliminary data.</text>
</comment>
<sequence length="380" mass="41962">MFTMLGEQLSARASPAEALHGWMFIGLCFDVLLLGVMTTQVYGYYAAYSKKDKVWLQIFVWHPVFIAFSPAASFFTSLIVSNQVAALYTTLTLSVTFLFIYLYRVLIPFFGDAEMLTSPYWVLATQPAVTGLVTLSVQLFFSWRVYALTKSKLTGGFVAALALTSGGKNFRHPASRTPNSYSAYPPRSSSKEPSLSGWPLPLLATLRLQASWCFICEDLYASFPFTGDLFTVRNRHKSGFPRSDLMVKRIIRVTMQTGLVTMVVAAGDMILFLSDPSGKHLMLGGALGGLYATSLMTSLNSRKGWKFGESENTDSGVLGSLSVNRDPRVTSMKPNTFIDTRTHPEVFVHVESHQLHDVRSPGSSSSKDKARSFGPESDVE</sequence>
<evidence type="ECO:0000313" key="4">
    <source>
        <dbReference type="EMBL" id="CAA7265654.1"/>
    </source>
</evidence>
<dbReference type="Proteomes" id="UP000467700">
    <property type="component" value="Unassembled WGS sequence"/>
</dbReference>
<feature type="compositionally biased region" description="Polar residues" evidence="1">
    <location>
        <begin position="176"/>
        <end position="193"/>
    </location>
</feature>